<feature type="signal peptide" evidence="1">
    <location>
        <begin position="1"/>
        <end position="17"/>
    </location>
</feature>
<evidence type="ECO:0000256" key="1">
    <source>
        <dbReference type="SAM" id="SignalP"/>
    </source>
</evidence>
<dbReference type="PANTHER" id="PTHR12277:SF81">
    <property type="entry name" value="PROTEIN ABHD13"/>
    <property type="match status" value="1"/>
</dbReference>
<protein>
    <submittedName>
        <fullName evidence="3">Alpha/beta-hydrolase</fullName>
    </submittedName>
</protein>
<dbReference type="AlphaFoldDB" id="A0A9P7VGQ2"/>
<gene>
    <name evidence="3" type="ORF">BT62DRAFT_997850</name>
</gene>
<feature type="chain" id="PRO_5040434872" evidence="1">
    <location>
        <begin position="18"/>
        <end position="298"/>
    </location>
</feature>
<keyword evidence="4" id="KW-1185">Reference proteome</keyword>
<comment type="caution">
    <text evidence="3">The sequence shown here is derived from an EMBL/GenBank/DDBJ whole genome shotgun (WGS) entry which is preliminary data.</text>
</comment>
<dbReference type="GO" id="GO:0008474">
    <property type="term" value="F:palmitoyl-(protein) hydrolase activity"/>
    <property type="evidence" value="ECO:0007669"/>
    <property type="project" value="TreeGrafter"/>
</dbReference>
<evidence type="ECO:0000259" key="2">
    <source>
        <dbReference type="Pfam" id="PF12146"/>
    </source>
</evidence>
<dbReference type="Proteomes" id="UP000812287">
    <property type="component" value="Unassembled WGS sequence"/>
</dbReference>
<sequence length="298" mass="33508">MSFLHILKTILLHGQHACVYPAAFEPKRDRSRRYDFFRTWVVRSTDRLTLVEVTTSDKVALRCAIYLHGSDSDSESHSDSILPPLATLILFHGNACHWWDITDLAEQFYARRCNVLLVSYRGYGTSGGFPSEKGLREDAQAVLEYVLADQQLSQVPIIVYGHSLGGAVAIDLVSRNPTKVSALIVENTFLSIRSIVRGWSVLRLFAFIVHQKWDSESKISSIPGTLPLLMLSGEADPVVPEAHMRKLWELRSPGDLDIFRSFPRGGHEPSLTKPEYWDTIDTFFSAVLQRQESATSSS</sequence>
<dbReference type="GO" id="GO:0016020">
    <property type="term" value="C:membrane"/>
    <property type="evidence" value="ECO:0007669"/>
    <property type="project" value="TreeGrafter"/>
</dbReference>
<dbReference type="Gene3D" id="3.40.50.1820">
    <property type="entry name" value="alpha/beta hydrolase"/>
    <property type="match status" value="1"/>
</dbReference>
<dbReference type="InterPro" id="IPR029058">
    <property type="entry name" value="AB_hydrolase_fold"/>
</dbReference>
<dbReference type="OrthoDB" id="10249433at2759"/>
<dbReference type="InterPro" id="IPR022742">
    <property type="entry name" value="Hydrolase_4"/>
</dbReference>
<proteinExistence type="predicted"/>
<keyword evidence="1" id="KW-0732">Signal</keyword>
<dbReference type="PANTHER" id="PTHR12277">
    <property type="entry name" value="ALPHA/BETA HYDROLASE DOMAIN-CONTAINING PROTEIN"/>
    <property type="match status" value="1"/>
</dbReference>
<evidence type="ECO:0000313" key="4">
    <source>
        <dbReference type="Proteomes" id="UP000812287"/>
    </source>
</evidence>
<dbReference type="Pfam" id="PF12146">
    <property type="entry name" value="Hydrolase_4"/>
    <property type="match status" value="1"/>
</dbReference>
<feature type="domain" description="Serine aminopeptidase S33" evidence="2">
    <location>
        <begin position="84"/>
        <end position="205"/>
    </location>
</feature>
<dbReference type="GeneID" id="66112983"/>
<evidence type="ECO:0000313" key="3">
    <source>
        <dbReference type="EMBL" id="KAG7440243.1"/>
    </source>
</evidence>
<dbReference type="SUPFAM" id="SSF53474">
    <property type="entry name" value="alpha/beta-Hydrolases"/>
    <property type="match status" value="1"/>
</dbReference>
<dbReference type="RefSeq" id="XP_043033743.1">
    <property type="nucleotide sequence ID" value="XM_043190686.1"/>
</dbReference>
<accession>A0A9P7VGQ2</accession>
<organism evidence="3 4">
    <name type="scientific">Guyanagaster necrorhizus</name>
    <dbReference type="NCBI Taxonomy" id="856835"/>
    <lineage>
        <taxon>Eukaryota</taxon>
        <taxon>Fungi</taxon>
        <taxon>Dikarya</taxon>
        <taxon>Basidiomycota</taxon>
        <taxon>Agaricomycotina</taxon>
        <taxon>Agaricomycetes</taxon>
        <taxon>Agaricomycetidae</taxon>
        <taxon>Agaricales</taxon>
        <taxon>Marasmiineae</taxon>
        <taxon>Physalacriaceae</taxon>
        <taxon>Guyanagaster</taxon>
    </lineage>
</organism>
<name>A0A9P7VGQ2_9AGAR</name>
<reference evidence="3" key="1">
    <citation type="submission" date="2020-11" db="EMBL/GenBank/DDBJ databases">
        <title>Adaptations for nitrogen fixation in a non-lichenized fungal sporocarp promotes dispersal by wood-feeding termites.</title>
        <authorList>
            <consortium name="DOE Joint Genome Institute"/>
            <person name="Koch R.A."/>
            <person name="Yoon G."/>
            <person name="Arayal U."/>
            <person name="Lail K."/>
            <person name="Amirebrahimi M."/>
            <person name="Labutti K."/>
            <person name="Lipzen A."/>
            <person name="Riley R."/>
            <person name="Barry K."/>
            <person name="Henrissat B."/>
            <person name="Grigoriev I.V."/>
            <person name="Herr J.R."/>
            <person name="Aime M.C."/>
        </authorList>
    </citation>
    <scope>NUCLEOTIDE SEQUENCE</scope>
    <source>
        <strain evidence="3">MCA 3950</strain>
    </source>
</reference>
<dbReference type="EMBL" id="MU250574">
    <property type="protein sequence ID" value="KAG7440243.1"/>
    <property type="molecule type" value="Genomic_DNA"/>
</dbReference>